<comment type="caution">
    <text evidence="1">The sequence shown here is derived from an EMBL/GenBank/DDBJ whole genome shotgun (WGS) entry which is preliminary data.</text>
</comment>
<proteinExistence type="predicted"/>
<protein>
    <submittedName>
        <fullName evidence="1">Uncharacterized protein</fullName>
    </submittedName>
</protein>
<gene>
    <name evidence="1" type="ORF">S01H4_66663</name>
</gene>
<accession>X1DZG5</accession>
<name>X1DZG5_9ZZZZ</name>
<organism evidence="1">
    <name type="scientific">marine sediment metagenome</name>
    <dbReference type="NCBI Taxonomy" id="412755"/>
    <lineage>
        <taxon>unclassified sequences</taxon>
        <taxon>metagenomes</taxon>
        <taxon>ecological metagenomes</taxon>
    </lineage>
</organism>
<feature type="non-terminal residue" evidence="1">
    <location>
        <position position="1"/>
    </location>
</feature>
<dbReference type="EMBL" id="BART01041412">
    <property type="protein sequence ID" value="GAH25667.1"/>
    <property type="molecule type" value="Genomic_DNA"/>
</dbReference>
<sequence>IVFYFRLSKDDIFEIHHQTTKFLAQQIDFERLRP</sequence>
<reference evidence="1" key="1">
    <citation type="journal article" date="2014" name="Front. Microbiol.">
        <title>High frequency of phylogenetically diverse reductive dehalogenase-homologous genes in deep subseafloor sedimentary metagenomes.</title>
        <authorList>
            <person name="Kawai M."/>
            <person name="Futagami T."/>
            <person name="Toyoda A."/>
            <person name="Takaki Y."/>
            <person name="Nishi S."/>
            <person name="Hori S."/>
            <person name="Arai W."/>
            <person name="Tsubouchi T."/>
            <person name="Morono Y."/>
            <person name="Uchiyama I."/>
            <person name="Ito T."/>
            <person name="Fujiyama A."/>
            <person name="Inagaki F."/>
            <person name="Takami H."/>
        </authorList>
    </citation>
    <scope>NUCLEOTIDE SEQUENCE</scope>
    <source>
        <strain evidence="1">Expedition CK06-06</strain>
    </source>
</reference>
<dbReference type="AlphaFoldDB" id="X1DZG5"/>
<evidence type="ECO:0000313" key="1">
    <source>
        <dbReference type="EMBL" id="GAH25667.1"/>
    </source>
</evidence>